<organism evidence="2 3">
    <name type="scientific">Colletotrichum kahawae</name>
    <name type="common">Coffee berry disease fungus</name>
    <dbReference type="NCBI Taxonomy" id="34407"/>
    <lineage>
        <taxon>Eukaryota</taxon>
        <taxon>Fungi</taxon>
        <taxon>Dikarya</taxon>
        <taxon>Ascomycota</taxon>
        <taxon>Pezizomycotina</taxon>
        <taxon>Sordariomycetes</taxon>
        <taxon>Hypocreomycetidae</taxon>
        <taxon>Glomerellales</taxon>
        <taxon>Glomerellaceae</taxon>
        <taxon>Colletotrichum</taxon>
        <taxon>Colletotrichum gloeosporioides species complex</taxon>
    </lineage>
</organism>
<dbReference type="Proteomes" id="UP001281614">
    <property type="component" value="Unassembled WGS sequence"/>
</dbReference>
<dbReference type="EMBL" id="VYYT01000157">
    <property type="protein sequence ID" value="KAK2761921.1"/>
    <property type="molecule type" value="Genomic_DNA"/>
</dbReference>
<proteinExistence type="predicted"/>
<keyword evidence="3" id="KW-1185">Reference proteome</keyword>
<evidence type="ECO:0000256" key="1">
    <source>
        <dbReference type="SAM" id="MobiDB-lite"/>
    </source>
</evidence>
<name>A0AAD9YHB5_COLKA</name>
<protein>
    <submittedName>
        <fullName evidence="2">Uncharacterized protein</fullName>
    </submittedName>
</protein>
<evidence type="ECO:0000313" key="3">
    <source>
        <dbReference type="Proteomes" id="UP001281614"/>
    </source>
</evidence>
<sequence>MQGKADWKGGCSVIIRSVYVQCPVKEVLYQTSLPSQLPQSSTQASQARQEQSGLLCTLVLTPAIAPASASTSASSRNRSQHLMERRTVSRSLPSSFLSKDERQIGGNKNDNSNNNDVAINKSGSCRQWPATPNAGSHHRSRAATAARLALTSPLWPYREDRTTVMPHGFHFPCMTDVKGEMTTRSL</sequence>
<feature type="region of interest" description="Disordered" evidence="1">
    <location>
        <begin position="67"/>
        <end position="144"/>
    </location>
</feature>
<comment type="caution">
    <text evidence="2">The sequence shown here is derived from an EMBL/GenBank/DDBJ whole genome shotgun (WGS) entry which is preliminary data.</text>
</comment>
<gene>
    <name evidence="2" type="ORF">CKAH01_05151</name>
</gene>
<evidence type="ECO:0000313" key="2">
    <source>
        <dbReference type="EMBL" id="KAK2761921.1"/>
    </source>
</evidence>
<reference evidence="2" key="1">
    <citation type="submission" date="2023-02" db="EMBL/GenBank/DDBJ databases">
        <title>Colletotrichum kahawae CIFC_Que2 genome sequencing and assembly.</title>
        <authorList>
            <person name="Baroncelli R."/>
        </authorList>
    </citation>
    <scope>NUCLEOTIDE SEQUENCE</scope>
    <source>
        <strain evidence="2">CIFC_Que2</strain>
    </source>
</reference>
<accession>A0AAD9YHB5</accession>
<feature type="compositionally biased region" description="Low complexity" evidence="1">
    <location>
        <begin position="104"/>
        <end position="122"/>
    </location>
</feature>
<dbReference type="AlphaFoldDB" id="A0AAD9YHB5"/>